<accession>A0A5C4J0N8</accession>
<keyword evidence="3" id="KW-1185">Reference proteome</keyword>
<dbReference type="InterPro" id="IPR056079">
    <property type="entry name" value="DUF7662"/>
</dbReference>
<dbReference type="Proteomes" id="UP000309174">
    <property type="component" value="Unassembled WGS sequence"/>
</dbReference>
<protein>
    <recommendedName>
        <fullName evidence="1">DUF7662 domain-containing protein</fullName>
    </recommendedName>
</protein>
<name>A0A5C4J0N8_9ACTN</name>
<feature type="domain" description="DUF7662" evidence="1">
    <location>
        <begin position="7"/>
        <end position="80"/>
    </location>
</feature>
<dbReference type="RefSeq" id="WP_138650098.1">
    <property type="nucleotide sequence ID" value="NZ_VCKW01000371.1"/>
</dbReference>
<dbReference type="OrthoDB" id="3480230at2"/>
<organism evidence="2 3">
    <name type="scientific">Actinomadura soli</name>
    <dbReference type="NCBI Taxonomy" id="2508997"/>
    <lineage>
        <taxon>Bacteria</taxon>
        <taxon>Bacillati</taxon>
        <taxon>Actinomycetota</taxon>
        <taxon>Actinomycetes</taxon>
        <taxon>Streptosporangiales</taxon>
        <taxon>Thermomonosporaceae</taxon>
        <taxon>Actinomadura</taxon>
    </lineage>
</organism>
<gene>
    <name evidence="2" type="ORF">ETD83_38350</name>
</gene>
<evidence type="ECO:0000313" key="3">
    <source>
        <dbReference type="Proteomes" id="UP000309174"/>
    </source>
</evidence>
<reference evidence="2 3" key="1">
    <citation type="submission" date="2019-05" db="EMBL/GenBank/DDBJ databases">
        <title>Draft genome sequence of Actinomadura sp. 14C53.</title>
        <authorList>
            <person name="Saricaoglu S."/>
            <person name="Isik K."/>
        </authorList>
    </citation>
    <scope>NUCLEOTIDE SEQUENCE [LARGE SCALE GENOMIC DNA]</scope>
    <source>
        <strain evidence="2 3">14C53</strain>
    </source>
</reference>
<evidence type="ECO:0000259" key="1">
    <source>
        <dbReference type="Pfam" id="PF24698"/>
    </source>
</evidence>
<proteinExistence type="predicted"/>
<dbReference type="Pfam" id="PF24698">
    <property type="entry name" value="DUF7662"/>
    <property type="match status" value="1"/>
</dbReference>
<sequence>MVRREQYERLERHLRSEGRQRIEMTFAEVSAVIGAALPRSAFSYQAWWATDPKHTQAVWLDAGYQARPNLTAQRVTFTKTADG</sequence>
<evidence type="ECO:0000313" key="2">
    <source>
        <dbReference type="EMBL" id="TMQ89784.1"/>
    </source>
</evidence>
<comment type="caution">
    <text evidence="2">The sequence shown here is derived from an EMBL/GenBank/DDBJ whole genome shotgun (WGS) entry which is preliminary data.</text>
</comment>
<dbReference type="AlphaFoldDB" id="A0A5C4J0N8"/>
<dbReference type="EMBL" id="VCKW01000371">
    <property type="protein sequence ID" value="TMQ89784.1"/>
    <property type="molecule type" value="Genomic_DNA"/>
</dbReference>